<dbReference type="AlphaFoldDB" id="A0A173UFQ7"/>
<dbReference type="NCBIfam" id="TIGR01187">
    <property type="entry name" value="potA"/>
    <property type="match status" value="1"/>
</dbReference>
<dbReference type="EC" id="7.6.2.11" evidence="7"/>
<dbReference type="FunFam" id="3.40.50.300:FF:000042">
    <property type="entry name" value="Maltose/maltodextrin ABC transporter, ATP-binding protein"/>
    <property type="match status" value="1"/>
</dbReference>
<dbReference type="PANTHER" id="PTHR42781:SF4">
    <property type="entry name" value="SPERMIDINE_PUTRESCINE IMPORT ATP-BINDING PROTEIN POTA"/>
    <property type="match status" value="1"/>
</dbReference>
<comment type="function">
    <text evidence="7">Part of the ABC transporter complex PotABCD involved in spermidine/putrescine import. Responsible for energy coupling to the transport system.</text>
</comment>
<dbReference type="InterPro" id="IPR017871">
    <property type="entry name" value="ABC_transporter-like_CS"/>
</dbReference>
<dbReference type="Proteomes" id="UP000095598">
    <property type="component" value="Unassembled WGS sequence"/>
</dbReference>
<dbReference type="EMBL" id="CYXT01000027">
    <property type="protein sequence ID" value="CUN13679.1"/>
    <property type="molecule type" value="Genomic_DNA"/>
</dbReference>
<dbReference type="InterPro" id="IPR013611">
    <property type="entry name" value="Transp-assoc_OB_typ2"/>
</dbReference>
<dbReference type="GO" id="GO:0016887">
    <property type="term" value="F:ATP hydrolysis activity"/>
    <property type="evidence" value="ECO:0007669"/>
    <property type="project" value="InterPro"/>
</dbReference>
<evidence type="ECO:0000256" key="6">
    <source>
        <dbReference type="ARBA" id="ARBA00023136"/>
    </source>
</evidence>
<evidence type="ECO:0000256" key="5">
    <source>
        <dbReference type="ARBA" id="ARBA00022967"/>
    </source>
</evidence>
<dbReference type="PANTHER" id="PTHR42781">
    <property type="entry name" value="SPERMIDINE/PUTRESCINE IMPORT ATP-BINDING PROTEIN POTA"/>
    <property type="match status" value="1"/>
</dbReference>
<gene>
    <name evidence="9" type="primary">potA_2</name>
    <name evidence="7" type="synonym">potA</name>
    <name evidence="9" type="ORF">ERS852425_02853</name>
</gene>
<dbReference type="Pfam" id="PF08402">
    <property type="entry name" value="TOBE_2"/>
    <property type="match status" value="1"/>
</dbReference>
<organism evidence="9 10">
    <name type="scientific">Anaerostipes hadrus</name>
    <dbReference type="NCBI Taxonomy" id="649756"/>
    <lineage>
        <taxon>Bacteria</taxon>
        <taxon>Bacillati</taxon>
        <taxon>Bacillota</taxon>
        <taxon>Clostridia</taxon>
        <taxon>Lachnospirales</taxon>
        <taxon>Lachnospiraceae</taxon>
        <taxon>Anaerostipes</taxon>
    </lineage>
</organism>
<evidence type="ECO:0000259" key="8">
    <source>
        <dbReference type="PROSITE" id="PS50893"/>
    </source>
</evidence>
<evidence type="ECO:0000256" key="4">
    <source>
        <dbReference type="ARBA" id="ARBA00022840"/>
    </source>
</evidence>
<keyword evidence="2 7" id="KW-1003">Cell membrane</keyword>
<dbReference type="InterPro" id="IPR050093">
    <property type="entry name" value="ABC_SmlMolc_Importer"/>
</dbReference>
<evidence type="ECO:0000256" key="7">
    <source>
        <dbReference type="RuleBase" id="RU364083"/>
    </source>
</evidence>
<keyword evidence="1 7" id="KW-0813">Transport</keyword>
<dbReference type="SMART" id="SM00382">
    <property type="entry name" value="AAA"/>
    <property type="match status" value="1"/>
</dbReference>
<dbReference type="Gene3D" id="3.40.50.300">
    <property type="entry name" value="P-loop containing nucleotide triphosphate hydrolases"/>
    <property type="match status" value="1"/>
</dbReference>
<dbReference type="SUPFAM" id="SSF52540">
    <property type="entry name" value="P-loop containing nucleoside triphosphate hydrolases"/>
    <property type="match status" value="1"/>
</dbReference>
<comment type="subunit">
    <text evidence="7">The complex is composed of two ATP-binding proteins (PotA), two transmembrane proteins (PotB and PotC) and a solute-binding protein (PotD).</text>
</comment>
<dbReference type="GO" id="GO:0043190">
    <property type="term" value="C:ATP-binding cassette (ABC) transporter complex"/>
    <property type="evidence" value="ECO:0007669"/>
    <property type="project" value="InterPro"/>
</dbReference>
<dbReference type="InterPro" id="IPR003439">
    <property type="entry name" value="ABC_transporter-like_ATP-bd"/>
</dbReference>
<evidence type="ECO:0000256" key="2">
    <source>
        <dbReference type="ARBA" id="ARBA00022475"/>
    </source>
</evidence>
<dbReference type="InterPro" id="IPR017879">
    <property type="entry name" value="PotA_ATP-bd"/>
</dbReference>
<comment type="similarity">
    <text evidence="7">Belongs to the ABC transporter superfamily. Spermidine/putrescine importer (TC 3.A.1.11.1) family.</text>
</comment>
<dbReference type="CDD" id="cd03300">
    <property type="entry name" value="ABC_PotA_N"/>
    <property type="match status" value="1"/>
</dbReference>
<keyword evidence="4 7" id="KW-0067">ATP-binding</keyword>
<keyword evidence="9" id="KW-0378">Hydrolase</keyword>
<dbReference type="InterPro" id="IPR003593">
    <property type="entry name" value="AAA+_ATPase"/>
</dbReference>
<evidence type="ECO:0000313" key="10">
    <source>
        <dbReference type="Proteomes" id="UP000095598"/>
    </source>
</evidence>
<evidence type="ECO:0000256" key="3">
    <source>
        <dbReference type="ARBA" id="ARBA00022741"/>
    </source>
</evidence>
<dbReference type="GO" id="GO:0005524">
    <property type="term" value="F:ATP binding"/>
    <property type="evidence" value="ECO:0007669"/>
    <property type="project" value="UniProtKB-KW"/>
</dbReference>
<feature type="domain" description="ABC transporter" evidence="8">
    <location>
        <begin position="8"/>
        <end position="239"/>
    </location>
</feature>
<accession>A0A173UFQ7</accession>
<dbReference type="SUPFAM" id="SSF50331">
    <property type="entry name" value="MOP-like"/>
    <property type="match status" value="2"/>
</dbReference>
<keyword evidence="5 7" id="KW-1278">Translocase</keyword>
<dbReference type="GO" id="GO:0015594">
    <property type="term" value="F:ABC-type putrescine transporter activity"/>
    <property type="evidence" value="ECO:0007669"/>
    <property type="project" value="InterPro"/>
</dbReference>
<dbReference type="InterPro" id="IPR005893">
    <property type="entry name" value="PotA-like"/>
</dbReference>
<dbReference type="InterPro" id="IPR027417">
    <property type="entry name" value="P-loop_NTPase"/>
</dbReference>
<dbReference type="Gene3D" id="2.40.50.100">
    <property type="match status" value="1"/>
</dbReference>
<keyword evidence="6 7" id="KW-0472">Membrane</keyword>
<dbReference type="Pfam" id="PF00005">
    <property type="entry name" value="ABC_tran"/>
    <property type="match status" value="1"/>
</dbReference>
<dbReference type="PROSITE" id="PS00211">
    <property type="entry name" value="ABC_TRANSPORTER_1"/>
    <property type="match status" value="1"/>
</dbReference>
<evidence type="ECO:0000313" key="9">
    <source>
        <dbReference type="EMBL" id="CUN13679.1"/>
    </source>
</evidence>
<protein>
    <recommendedName>
        <fullName evidence="7">Spermidine/putrescine import ATP-binding protein PotA</fullName>
        <ecNumber evidence="7">7.6.2.11</ecNumber>
    </recommendedName>
</protein>
<dbReference type="PROSITE" id="PS50893">
    <property type="entry name" value="ABC_TRANSPORTER_2"/>
    <property type="match status" value="1"/>
</dbReference>
<name>A0A173UFQ7_ANAHA</name>
<sequence>MEKKQPIIELKHIKKCYTKDVPVIYDFNLTINEGEFVTFLGPSGCGKTTILRMLAGFETPTSGEILFNGKDISELPPNERKFNTVFQKYALFPHLNIYDNISFGLKEKKVPKNEIKKKVKRVLEIVDLEGFEKRKIDSLSGGQQQRIAIARAIVNEPRILLLDEPLSALDYKMRQEMQIELKNMHKELGITFIFVTHDQEEALMMSDKIVVMSKGQIQQVGTPEEIYNKPQNAFVADFIGESNIFDGMKKEGNLIHFAHHDFVCHDDHEPGTRLDVVIRPEDVVLTTPDKGKFTGEVISCLFCGKFYEVAVLSDKNEIEAHILHELTPGTKVGVDFTADTIHTMPKDLKVNHYIGTIDKDDWLELTDGRIPVKEKEPKAHPEGTRLKMYFPSKLAKLSDDPEEGYFQGNIISIIYKGDHYNYRVLSENKVEYSVDDEDLWNIGDFVSVVVPEDAMVFESVSEDAE</sequence>
<dbReference type="RefSeq" id="WP_055259614.1">
    <property type="nucleotide sequence ID" value="NZ_CYXT01000027.1"/>
</dbReference>
<dbReference type="InterPro" id="IPR008995">
    <property type="entry name" value="Mo/tungstate-bd_C_term_dom"/>
</dbReference>
<proteinExistence type="inferred from homology"/>
<comment type="catalytic activity">
    <reaction evidence="7">
        <text>ATP + H2O + polyamine-[polyamine-binding protein]Side 1 = ADP + phosphate + polyamineSide 2 + [polyamine-binding protein]Side 1.</text>
        <dbReference type="EC" id="7.6.2.11"/>
    </reaction>
</comment>
<reference evidence="9 10" key="1">
    <citation type="submission" date="2015-09" db="EMBL/GenBank/DDBJ databases">
        <authorList>
            <consortium name="Pathogen Informatics"/>
        </authorList>
    </citation>
    <scope>NUCLEOTIDE SEQUENCE [LARGE SCALE GENOMIC DNA]</scope>
    <source>
        <strain evidence="9 10">2789STDY5608868</strain>
    </source>
</reference>
<keyword evidence="3 7" id="KW-0547">Nucleotide-binding</keyword>
<evidence type="ECO:0000256" key="1">
    <source>
        <dbReference type="ARBA" id="ARBA00022448"/>
    </source>
</evidence>